<dbReference type="InterPro" id="IPR004846">
    <property type="entry name" value="T2SS/T3SS_dom"/>
</dbReference>
<feature type="compositionally biased region" description="Low complexity" evidence="7">
    <location>
        <begin position="480"/>
        <end position="489"/>
    </location>
</feature>
<dbReference type="InterPro" id="IPR050810">
    <property type="entry name" value="Bact_Secretion_Sys_Channel"/>
</dbReference>
<dbReference type="InterPro" id="IPR038591">
    <property type="entry name" value="NolW-like_sf"/>
</dbReference>
<feature type="compositionally biased region" description="Low complexity" evidence="7">
    <location>
        <begin position="900"/>
        <end position="913"/>
    </location>
</feature>
<feature type="domain" description="NolW-like" evidence="9">
    <location>
        <begin position="216"/>
        <end position="324"/>
    </location>
</feature>
<keyword evidence="12" id="KW-1185">Reference proteome</keyword>
<feature type="domain" description="NolW-like" evidence="9">
    <location>
        <begin position="151"/>
        <end position="209"/>
    </location>
</feature>
<dbReference type="InterPro" id="IPR049371">
    <property type="entry name" value="GspD-like_N0"/>
</dbReference>
<feature type="region of interest" description="Disordered" evidence="7">
    <location>
        <begin position="241"/>
        <end position="286"/>
    </location>
</feature>
<sequence length="929" mass="96050">MRTNLRSAVVAGLSGLALIGGTWLLAQPAPTPPATGPSVNASTRPATQIAMKFENAPIDTVLNYVAETTGYTILKETPGAIEGRISINSPKPVTPAEAVTLLNAVLRTQGFAAIQQDRLLKIVTRDKAKKLTDVFFGSDPALIPDTDELITQVIPLRSVEATRLRQDLASMIPIDADVAANAGSNAIIITDVSSNIKRVVKIVHELDKDAGTSDLKTFKLTNASASQVATLLLSIFKTTATSSSSSRGSSGGFGPPGFSFGGGDPRSDRDRGGGGGSSGSGAVDRALKEGRINAVADDRTNTLIVSGPPDTLKLMEGIIEKLDKSTDISLGLETFNLTYADSTSAAKLINSVFAVGQSTSGSSSSRSSDGSSDRSDRGSPRPDPSAAASAGISGVDAALRGGKVNAVADERTNSIIVTAPPEALPLIKKMVSDLDKNPISEQSFFIYPLRNGQALQLEYVLNVLFGNSTSGGTANRTSASSRTGANSRTGGSGTSGIGGSGGIGGTGSTSRAGGTGSGSSRGTTSFGGTSGFGGTNGQFGGAGGQLSGQNQRVASDLTGQVLVVADEDTNSLLVTVATRYADPVKQIIAELDRPRPQVLIKVLVAEVTHDDSVDFGVDFSIINRRANGQGITVGSAFGNATATTGLVVSLLEDKLNMTLHALATNGKLDVLSRPYILASDNQLASITVGNEVPFITNTRITDTGQTINTIQYQDVGIILNVLPHINPDGLVIMDVVPEISQLTGTTVPISDNVSAPVIAKRSAESRVGVRTGQTIVIGGLMEDRKTSTINKIPLLGDIPVIGPAVFSRTQVTKSKTELLIFLTPHVAQQPDLLESATEQEKKTLKLTPKSVAPGKFDEHLDGMRTGEMPSSQPANAKEPSKNIPIPPRVPSQSPSNPGMQQQVPQVPSFQPGSYGPPAPTAPGGQAAAG</sequence>
<evidence type="ECO:0000256" key="1">
    <source>
        <dbReference type="ARBA" id="ARBA00004370"/>
    </source>
</evidence>
<feature type="region of interest" description="Disordered" evidence="7">
    <location>
        <begin position="357"/>
        <end position="391"/>
    </location>
</feature>
<dbReference type="Proteomes" id="UP000593765">
    <property type="component" value="Chromosome"/>
</dbReference>
<proteinExistence type="inferred from homology"/>
<dbReference type="InterPro" id="IPR004845">
    <property type="entry name" value="T2SS_GspD_CS"/>
</dbReference>
<feature type="compositionally biased region" description="Gly residues" evidence="7">
    <location>
        <begin position="528"/>
        <end position="546"/>
    </location>
</feature>
<evidence type="ECO:0000259" key="10">
    <source>
        <dbReference type="Pfam" id="PF21305"/>
    </source>
</evidence>
<feature type="region of interest" description="Disordered" evidence="7">
    <location>
        <begin position="470"/>
        <end position="550"/>
    </location>
</feature>
<feature type="compositionally biased region" description="Gly residues" evidence="7">
    <location>
        <begin position="490"/>
        <end position="519"/>
    </location>
</feature>
<evidence type="ECO:0000256" key="3">
    <source>
        <dbReference type="ARBA" id="ARBA00022729"/>
    </source>
</evidence>
<accession>A0A7M2WWF3</accession>
<dbReference type="PANTHER" id="PTHR30332:SF24">
    <property type="entry name" value="SECRETIN GSPD-RELATED"/>
    <property type="match status" value="1"/>
</dbReference>
<feature type="domain" description="GspD-like N0" evidence="10">
    <location>
        <begin position="52"/>
        <end position="122"/>
    </location>
</feature>
<keyword evidence="4" id="KW-0472">Membrane</keyword>
<feature type="region of interest" description="Disordered" evidence="7">
    <location>
        <begin position="843"/>
        <end position="929"/>
    </location>
</feature>
<protein>
    <recommendedName>
        <fullName evidence="13">Type II secretion system protein GspD</fullName>
    </recommendedName>
</protein>
<dbReference type="GO" id="GO:0009279">
    <property type="term" value="C:cell outer membrane"/>
    <property type="evidence" value="ECO:0007669"/>
    <property type="project" value="UniProtKB-SubCell"/>
</dbReference>
<dbReference type="InterPro" id="IPR005644">
    <property type="entry name" value="NolW-like"/>
</dbReference>
<dbReference type="InterPro" id="IPR001775">
    <property type="entry name" value="GspD/PilQ"/>
</dbReference>
<reference evidence="11 12" key="1">
    <citation type="submission" date="2020-10" db="EMBL/GenBank/DDBJ databases">
        <title>Wide distribution of Phycisphaera-like planctomycetes from WD2101 soil group in peatlands and genome analysis of the first cultivated representative.</title>
        <authorList>
            <person name="Dedysh S.N."/>
            <person name="Beletsky A.V."/>
            <person name="Ivanova A."/>
            <person name="Kulichevskaya I.S."/>
            <person name="Suzina N.E."/>
            <person name="Philippov D.A."/>
            <person name="Rakitin A.L."/>
            <person name="Mardanov A.V."/>
            <person name="Ravin N.V."/>
        </authorList>
    </citation>
    <scope>NUCLEOTIDE SEQUENCE [LARGE SCALE GENOMIC DNA]</scope>
    <source>
        <strain evidence="11 12">M1803</strain>
    </source>
</reference>
<dbReference type="Pfam" id="PF03958">
    <property type="entry name" value="Secretin_N"/>
    <property type="match status" value="3"/>
</dbReference>
<evidence type="ECO:0000313" key="12">
    <source>
        <dbReference type="Proteomes" id="UP000593765"/>
    </source>
</evidence>
<comment type="similarity">
    <text evidence="5">Belongs to the bacterial secretin family.</text>
</comment>
<evidence type="ECO:0000256" key="6">
    <source>
        <dbReference type="RuleBase" id="RU004004"/>
    </source>
</evidence>
<evidence type="ECO:0000256" key="4">
    <source>
        <dbReference type="ARBA" id="ARBA00023136"/>
    </source>
</evidence>
<keyword evidence="3" id="KW-0732">Signal</keyword>
<dbReference type="Pfam" id="PF00263">
    <property type="entry name" value="Secretin"/>
    <property type="match status" value="1"/>
</dbReference>
<gene>
    <name evidence="11" type="ORF">IPV69_00170</name>
</gene>
<name>A0A7M2WWF3_9BACT</name>
<dbReference type="Gene3D" id="3.30.1370.120">
    <property type="match status" value="4"/>
</dbReference>
<dbReference type="PRINTS" id="PR00811">
    <property type="entry name" value="BCTERIALGSPD"/>
</dbReference>
<feature type="compositionally biased region" description="Basic and acidic residues" evidence="7">
    <location>
        <begin position="371"/>
        <end position="380"/>
    </location>
</feature>
<dbReference type="RefSeq" id="WP_206292884.1">
    <property type="nucleotide sequence ID" value="NZ_CP063458.1"/>
</dbReference>
<dbReference type="KEGG" id="hbs:IPV69_00170"/>
<evidence type="ECO:0000256" key="2">
    <source>
        <dbReference type="ARBA" id="ARBA00022692"/>
    </source>
</evidence>
<evidence type="ECO:0000256" key="5">
    <source>
        <dbReference type="RuleBase" id="RU004003"/>
    </source>
</evidence>
<comment type="subcellular location">
    <subcellularLocation>
        <location evidence="6">Cell outer membrane</location>
    </subcellularLocation>
    <subcellularLocation>
        <location evidence="1">Membrane</location>
    </subcellularLocation>
</comment>
<evidence type="ECO:0000259" key="9">
    <source>
        <dbReference type="Pfam" id="PF03958"/>
    </source>
</evidence>
<evidence type="ECO:0000259" key="8">
    <source>
        <dbReference type="Pfam" id="PF00263"/>
    </source>
</evidence>
<keyword evidence="6" id="KW-0813">Transport</keyword>
<dbReference type="GO" id="GO:0009306">
    <property type="term" value="P:protein secretion"/>
    <property type="evidence" value="ECO:0007669"/>
    <property type="project" value="InterPro"/>
</dbReference>
<feature type="domain" description="NolW-like" evidence="9">
    <location>
        <begin position="333"/>
        <end position="438"/>
    </location>
</feature>
<evidence type="ECO:0000256" key="7">
    <source>
        <dbReference type="SAM" id="MobiDB-lite"/>
    </source>
</evidence>
<feature type="compositionally biased region" description="Gly residues" evidence="7">
    <location>
        <begin position="249"/>
        <end position="264"/>
    </location>
</feature>
<dbReference type="Pfam" id="PF21305">
    <property type="entry name" value="type_II_gspD_N0"/>
    <property type="match status" value="1"/>
</dbReference>
<evidence type="ECO:0000313" key="11">
    <source>
        <dbReference type="EMBL" id="QOV89825.1"/>
    </source>
</evidence>
<dbReference type="PROSITE" id="PS00875">
    <property type="entry name" value="T2SP_D"/>
    <property type="match status" value="1"/>
</dbReference>
<dbReference type="GO" id="GO:0015627">
    <property type="term" value="C:type II protein secretion system complex"/>
    <property type="evidence" value="ECO:0007669"/>
    <property type="project" value="TreeGrafter"/>
</dbReference>
<feature type="compositionally biased region" description="Low complexity" evidence="7">
    <location>
        <begin position="360"/>
        <end position="370"/>
    </location>
</feature>
<dbReference type="AlphaFoldDB" id="A0A7M2WWF3"/>
<feature type="compositionally biased region" description="Polar residues" evidence="7">
    <location>
        <begin position="470"/>
        <end position="479"/>
    </location>
</feature>
<organism evidence="11 12">
    <name type="scientific">Humisphaera borealis</name>
    <dbReference type="NCBI Taxonomy" id="2807512"/>
    <lineage>
        <taxon>Bacteria</taxon>
        <taxon>Pseudomonadati</taxon>
        <taxon>Planctomycetota</taxon>
        <taxon>Phycisphaerae</taxon>
        <taxon>Tepidisphaerales</taxon>
        <taxon>Tepidisphaeraceae</taxon>
        <taxon>Humisphaera</taxon>
    </lineage>
</organism>
<evidence type="ECO:0008006" key="13">
    <source>
        <dbReference type="Google" id="ProtNLM"/>
    </source>
</evidence>
<dbReference type="EMBL" id="CP063458">
    <property type="protein sequence ID" value="QOV89825.1"/>
    <property type="molecule type" value="Genomic_DNA"/>
</dbReference>
<feature type="compositionally biased region" description="Basic and acidic residues" evidence="7">
    <location>
        <begin position="855"/>
        <end position="864"/>
    </location>
</feature>
<feature type="domain" description="Type II/III secretion system secretin-like" evidence="8">
    <location>
        <begin position="661"/>
        <end position="827"/>
    </location>
</feature>
<keyword evidence="2" id="KW-0812">Transmembrane</keyword>
<dbReference type="PANTHER" id="PTHR30332">
    <property type="entry name" value="PROBABLE GENERAL SECRETION PATHWAY PROTEIN D"/>
    <property type="match status" value="1"/>
</dbReference>
<feature type="compositionally biased region" description="Polar residues" evidence="7">
    <location>
        <begin position="890"/>
        <end position="899"/>
    </location>
</feature>